<dbReference type="NCBIfam" id="NF005926">
    <property type="entry name" value="PRK07940.1"/>
    <property type="match status" value="1"/>
</dbReference>
<dbReference type="Gene3D" id="3.40.50.300">
    <property type="entry name" value="P-loop containing nucleotide triphosphate hydrolases"/>
    <property type="match status" value="1"/>
</dbReference>
<accession>A0A2L2BP04</accession>
<name>A0A2L2BP04_9MICO</name>
<evidence type="ECO:0000313" key="2">
    <source>
        <dbReference type="Proteomes" id="UP000243077"/>
    </source>
</evidence>
<dbReference type="Proteomes" id="UP000243077">
    <property type="component" value="Chromosome"/>
</dbReference>
<protein>
    <submittedName>
        <fullName evidence="1">DNA polymerase-3 subunit delta</fullName>
    </submittedName>
</protein>
<evidence type="ECO:0000313" key="1">
    <source>
        <dbReference type="EMBL" id="AVG23393.1"/>
    </source>
</evidence>
<dbReference type="RefSeq" id="WP_104913014.1">
    <property type="nucleotide sequence ID" value="NZ_CP026923.1"/>
</dbReference>
<reference evidence="1 2" key="1">
    <citation type="submission" date="2018-02" db="EMBL/GenBank/DDBJ databases">
        <title>Complete genome of the streamlined marine actinobacterium Pontimonas salivibrio CL-TW6 adapted to coastal planktonic lifestype.</title>
        <authorList>
            <person name="Cho B.C."/>
            <person name="Hardies S.C."/>
            <person name="Jang G.I."/>
            <person name="Hwang C.Y."/>
        </authorList>
    </citation>
    <scope>NUCLEOTIDE SEQUENCE [LARGE SCALE GENOMIC DNA]</scope>
    <source>
        <strain evidence="1 2">CL-TW6</strain>
    </source>
</reference>
<dbReference type="GO" id="GO:0006261">
    <property type="term" value="P:DNA-templated DNA replication"/>
    <property type="evidence" value="ECO:0007669"/>
    <property type="project" value="TreeGrafter"/>
</dbReference>
<dbReference type="OrthoDB" id="9809531at2"/>
<dbReference type="Pfam" id="PF13177">
    <property type="entry name" value="DNA_pol3_delta2"/>
    <property type="match status" value="1"/>
</dbReference>
<dbReference type="AlphaFoldDB" id="A0A2L2BP04"/>
<proteinExistence type="predicted"/>
<dbReference type="KEGG" id="psai:C3B54_11397"/>
<organism evidence="1 2">
    <name type="scientific">Pontimonas salivibrio</name>
    <dbReference type="NCBI Taxonomy" id="1159327"/>
    <lineage>
        <taxon>Bacteria</taxon>
        <taxon>Bacillati</taxon>
        <taxon>Actinomycetota</taxon>
        <taxon>Actinomycetes</taxon>
        <taxon>Micrococcales</taxon>
        <taxon>Microbacteriaceae</taxon>
        <taxon>Pontimonas</taxon>
    </lineage>
</organism>
<dbReference type="EMBL" id="CP026923">
    <property type="protein sequence ID" value="AVG23393.1"/>
    <property type="molecule type" value="Genomic_DNA"/>
</dbReference>
<dbReference type="SUPFAM" id="SSF52540">
    <property type="entry name" value="P-loop containing nucleoside triphosphate hydrolases"/>
    <property type="match status" value="1"/>
</dbReference>
<keyword evidence="2" id="KW-1185">Reference proteome</keyword>
<gene>
    <name evidence="1" type="ORF">C3B54_11397</name>
</gene>
<sequence length="383" mass="41205">MSLWDQLVGQETAIAAVREAAQPGSQAMTHAWMVVGPAGSGRSTLAHAFAATLVSNGNDDEALAHVMAGTHPDVTLVATDRVTISIDEVRELVTQSYYSPSQSKWRVIVMEDADRMTERTSNVLLKALEEPPPHTVWILCAPSVQDVLPTIYSRVRTITLRTPTVDQVATLIHQRHGVDLDVATMAAREAQSHIGMATRLATDAEARARRDETVKAVLSLNSVSRAVNQAAHLIALAGADQKALLEKLDQQEREDTLRSLGVAPGGSVPAALRGSVKALEDNQKRRATRSLRDGVDRIATDITSVLRDVLMLQVGSAEPLVNERHRPALEERAGVTTAHHTLAAMEHVQIARDRIAGNTPPQLALEAMLIAVSGRVPLAEAAA</sequence>
<dbReference type="CDD" id="cd00009">
    <property type="entry name" value="AAA"/>
    <property type="match status" value="1"/>
</dbReference>
<dbReference type="InterPro" id="IPR050238">
    <property type="entry name" value="DNA_Rep/Repair_Clamp_Loader"/>
</dbReference>
<dbReference type="PANTHER" id="PTHR11669">
    <property type="entry name" value="REPLICATION FACTOR C / DNA POLYMERASE III GAMMA-TAU SUBUNIT"/>
    <property type="match status" value="1"/>
</dbReference>
<dbReference type="PANTHER" id="PTHR11669:SF8">
    <property type="entry name" value="DNA POLYMERASE III SUBUNIT DELTA"/>
    <property type="match status" value="1"/>
</dbReference>
<dbReference type="InterPro" id="IPR027417">
    <property type="entry name" value="P-loop_NTPase"/>
</dbReference>